<feature type="region of interest" description="Disordered" evidence="6">
    <location>
        <begin position="1"/>
        <end position="48"/>
    </location>
</feature>
<dbReference type="InterPro" id="IPR011545">
    <property type="entry name" value="DEAD/DEAH_box_helicase_dom"/>
</dbReference>
<dbReference type="SMART" id="SM00490">
    <property type="entry name" value="HELICc"/>
    <property type="match status" value="1"/>
</dbReference>
<name>A0A7C4XV29_UNCKA</name>
<comment type="similarity">
    <text evidence="5">Belongs to the DEAD box helicase family.</text>
</comment>
<dbReference type="SUPFAM" id="SSF52540">
    <property type="entry name" value="P-loop containing nucleoside triphosphate hydrolases"/>
    <property type="match status" value="1"/>
</dbReference>
<dbReference type="GO" id="GO:0003724">
    <property type="term" value="F:RNA helicase activity"/>
    <property type="evidence" value="ECO:0007669"/>
    <property type="project" value="TreeGrafter"/>
</dbReference>
<dbReference type="GO" id="GO:0016787">
    <property type="term" value="F:hydrolase activity"/>
    <property type="evidence" value="ECO:0007669"/>
    <property type="project" value="UniProtKB-KW"/>
</dbReference>
<organism evidence="9">
    <name type="scientific">candidate division WWE3 bacterium</name>
    <dbReference type="NCBI Taxonomy" id="2053526"/>
    <lineage>
        <taxon>Bacteria</taxon>
        <taxon>Katanobacteria</taxon>
    </lineage>
</organism>
<reference evidence="9" key="1">
    <citation type="journal article" date="2020" name="mSystems">
        <title>Genome- and Community-Level Interaction Insights into Carbon Utilization and Element Cycling Functions of Hydrothermarchaeota in Hydrothermal Sediment.</title>
        <authorList>
            <person name="Zhou Z."/>
            <person name="Liu Y."/>
            <person name="Xu W."/>
            <person name="Pan J."/>
            <person name="Luo Z.H."/>
            <person name="Li M."/>
        </authorList>
    </citation>
    <scope>NUCLEOTIDE SEQUENCE [LARGE SCALE GENOMIC DNA]</scope>
    <source>
        <strain evidence="9">SpSt-417</strain>
    </source>
</reference>
<dbReference type="GO" id="GO:0003676">
    <property type="term" value="F:nucleic acid binding"/>
    <property type="evidence" value="ECO:0007669"/>
    <property type="project" value="InterPro"/>
</dbReference>
<dbReference type="InterPro" id="IPR001650">
    <property type="entry name" value="Helicase_C-like"/>
</dbReference>
<dbReference type="Pfam" id="PF00270">
    <property type="entry name" value="DEAD"/>
    <property type="match status" value="1"/>
</dbReference>
<dbReference type="InterPro" id="IPR044742">
    <property type="entry name" value="DEAD/DEAH_RhlB"/>
</dbReference>
<dbReference type="AlphaFoldDB" id="A0A7C4XV29"/>
<evidence type="ECO:0000256" key="5">
    <source>
        <dbReference type="ARBA" id="ARBA00038437"/>
    </source>
</evidence>
<protein>
    <submittedName>
        <fullName evidence="9">DEAD/DEAH box helicase</fullName>
    </submittedName>
</protein>
<dbReference type="InterPro" id="IPR050079">
    <property type="entry name" value="DEAD_box_RNA_helicase"/>
</dbReference>
<evidence type="ECO:0000313" key="9">
    <source>
        <dbReference type="EMBL" id="HGW29562.1"/>
    </source>
</evidence>
<dbReference type="InterPro" id="IPR027417">
    <property type="entry name" value="P-loop_NTPase"/>
</dbReference>
<accession>A0A7C4XV29</accession>
<dbReference type="Gene3D" id="3.40.50.300">
    <property type="entry name" value="P-loop containing nucleotide triphosphate hydrolases"/>
    <property type="match status" value="2"/>
</dbReference>
<evidence type="ECO:0000256" key="2">
    <source>
        <dbReference type="ARBA" id="ARBA00022801"/>
    </source>
</evidence>
<dbReference type="CDD" id="cd18787">
    <property type="entry name" value="SF2_C_DEAD"/>
    <property type="match status" value="1"/>
</dbReference>
<comment type="caution">
    <text evidence="9">The sequence shown here is derived from an EMBL/GenBank/DDBJ whole genome shotgun (WGS) entry which is preliminary data.</text>
</comment>
<dbReference type="Pfam" id="PF00271">
    <property type="entry name" value="Helicase_C"/>
    <property type="match status" value="1"/>
</dbReference>
<dbReference type="EMBL" id="DSRT01000072">
    <property type="protein sequence ID" value="HGW29562.1"/>
    <property type="molecule type" value="Genomic_DNA"/>
</dbReference>
<proteinExistence type="inferred from homology"/>
<keyword evidence="1" id="KW-0547">Nucleotide-binding</keyword>
<evidence type="ECO:0000256" key="1">
    <source>
        <dbReference type="ARBA" id="ARBA00022741"/>
    </source>
</evidence>
<keyword evidence="3 9" id="KW-0347">Helicase</keyword>
<dbReference type="PROSITE" id="PS51194">
    <property type="entry name" value="HELICASE_CTER"/>
    <property type="match status" value="1"/>
</dbReference>
<dbReference type="PANTHER" id="PTHR47959:SF13">
    <property type="entry name" value="ATP-DEPENDENT RNA HELICASE RHLE"/>
    <property type="match status" value="1"/>
</dbReference>
<dbReference type="GO" id="GO:0005829">
    <property type="term" value="C:cytosol"/>
    <property type="evidence" value="ECO:0007669"/>
    <property type="project" value="TreeGrafter"/>
</dbReference>
<evidence type="ECO:0000256" key="3">
    <source>
        <dbReference type="ARBA" id="ARBA00022806"/>
    </source>
</evidence>
<dbReference type="PROSITE" id="PS51192">
    <property type="entry name" value="HELICASE_ATP_BIND_1"/>
    <property type="match status" value="1"/>
</dbReference>
<evidence type="ECO:0000259" key="7">
    <source>
        <dbReference type="PROSITE" id="PS51192"/>
    </source>
</evidence>
<feature type="domain" description="Helicase ATP-binding" evidence="7">
    <location>
        <begin position="113"/>
        <end position="282"/>
    </location>
</feature>
<sequence>MINTYRTQRKRYPSSNRVGAGRYNSGSYRSARGGGNRFRSQASQSRNNRKNYAWSMSDLIKTVEFSKRQRPASAEEKYINQYNFSDFQIVEQLKRNIVSKSYKNPSPIQDKAIPAVLAGEDLIGIANTGTGKTAAFLIPLINKVFKDKKQKVLIIAPTRELAEQIETEFRHLSAGMGIYSALIIGGKGMHFQKLSLNRRPNFIICTPGRLNDHIKRGNIDLGAFNNVVLDETDRMVDIGFLQDIKRFISLLPKERQSLFFSATVSNKVQEILQAFVQSPVTISVKKQETSENIKQDVVRVNGNAKKVDVLHDLLITNGFDKVLVFANTKWGVQKLSDELARRGFKADAIHGNKRQSQRHQTLQKFKNDEITILLATDVASRGLDINNVSHVINYELPASYEEYIHRIGRTGRADKKGIALIFVED</sequence>
<dbReference type="GO" id="GO:0005524">
    <property type="term" value="F:ATP binding"/>
    <property type="evidence" value="ECO:0007669"/>
    <property type="project" value="UniProtKB-KW"/>
</dbReference>
<evidence type="ECO:0000256" key="6">
    <source>
        <dbReference type="SAM" id="MobiDB-lite"/>
    </source>
</evidence>
<gene>
    <name evidence="9" type="ORF">ENR63_01400</name>
</gene>
<dbReference type="PANTHER" id="PTHR47959">
    <property type="entry name" value="ATP-DEPENDENT RNA HELICASE RHLE-RELATED"/>
    <property type="match status" value="1"/>
</dbReference>
<keyword evidence="4" id="KW-0067">ATP-binding</keyword>
<dbReference type="InterPro" id="IPR014001">
    <property type="entry name" value="Helicase_ATP-bd"/>
</dbReference>
<evidence type="ECO:0000256" key="4">
    <source>
        <dbReference type="ARBA" id="ARBA00022840"/>
    </source>
</evidence>
<evidence type="ECO:0000259" key="8">
    <source>
        <dbReference type="PROSITE" id="PS51194"/>
    </source>
</evidence>
<feature type="domain" description="Helicase C-terminal" evidence="8">
    <location>
        <begin position="292"/>
        <end position="425"/>
    </location>
</feature>
<dbReference type="CDD" id="cd00268">
    <property type="entry name" value="DEADc"/>
    <property type="match status" value="1"/>
</dbReference>
<keyword evidence="2" id="KW-0378">Hydrolase</keyword>
<dbReference type="SMART" id="SM00487">
    <property type="entry name" value="DEXDc"/>
    <property type="match status" value="1"/>
</dbReference>